<feature type="domain" description="OmpA-like" evidence="7">
    <location>
        <begin position="86"/>
        <end position="201"/>
    </location>
</feature>
<organism evidence="8 9">
    <name type="scientific">Ideonella livida</name>
    <dbReference type="NCBI Taxonomy" id="2707176"/>
    <lineage>
        <taxon>Bacteria</taxon>
        <taxon>Pseudomonadati</taxon>
        <taxon>Pseudomonadota</taxon>
        <taxon>Betaproteobacteria</taxon>
        <taxon>Burkholderiales</taxon>
        <taxon>Sphaerotilaceae</taxon>
        <taxon>Ideonella</taxon>
    </lineage>
</organism>
<dbReference type="SUPFAM" id="SSF103088">
    <property type="entry name" value="OmpA-like"/>
    <property type="match status" value="1"/>
</dbReference>
<evidence type="ECO:0000256" key="2">
    <source>
        <dbReference type="ARBA" id="ARBA00023136"/>
    </source>
</evidence>
<dbReference type="PANTHER" id="PTHR30329">
    <property type="entry name" value="STATOR ELEMENT OF FLAGELLAR MOTOR COMPLEX"/>
    <property type="match status" value="1"/>
</dbReference>
<accession>A0A7C9PID5</accession>
<dbReference type="CDD" id="cd07185">
    <property type="entry name" value="OmpA_C-like"/>
    <property type="match status" value="1"/>
</dbReference>
<sequence length="201" mass="20790">MPTLLAPLALLVLSTTCPAAGLLQNPSVQDLRAALAPATPPANPLARSFTRTQPPTQDGLCPGAGASEAAPGTRSAGTRNLEVVAYAPEAPHVDLAIGFANDSDAVSPASRALLDKLAQALRSPDLDGKRFVIAGHTSDTGPRDRNLQLSCARAIAVRRHLIKAGVAADRLAAYGFGPDKPLADTEPAADANRRVEIRLSP</sequence>
<dbReference type="InterPro" id="IPR006664">
    <property type="entry name" value="OMP_bac"/>
</dbReference>
<protein>
    <submittedName>
        <fullName evidence="8">OmpA family protein</fullName>
    </submittedName>
</protein>
<dbReference type="PANTHER" id="PTHR30329:SF21">
    <property type="entry name" value="LIPOPROTEIN YIAD-RELATED"/>
    <property type="match status" value="1"/>
</dbReference>
<keyword evidence="9" id="KW-1185">Reference proteome</keyword>
<evidence type="ECO:0000256" key="3">
    <source>
        <dbReference type="ARBA" id="ARBA00023237"/>
    </source>
</evidence>
<dbReference type="AlphaFoldDB" id="A0A7C9PID5"/>
<evidence type="ECO:0000313" key="9">
    <source>
        <dbReference type="Proteomes" id="UP000484255"/>
    </source>
</evidence>
<comment type="subcellular location">
    <subcellularLocation>
        <location evidence="1">Cell outer membrane</location>
    </subcellularLocation>
</comment>
<dbReference type="InterPro" id="IPR036737">
    <property type="entry name" value="OmpA-like_sf"/>
</dbReference>
<dbReference type="PRINTS" id="PR01021">
    <property type="entry name" value="OMPADOMAIN"/>
</dbReference>
<feature type="chain" id="PRO_5028868573" evidence="6">
    <location>
        <begin position="20"/>
        <end position="201"/>
    </location>
</feature>
<dbReference type="EMBL" id="JAAGOH010000019">
    <property type="protein sequence ID" value="NDY92568.1"/>
    <property type="molecule type" value="Genomic_DNA"/>
</dbReference>
<dbReference type="PROSITE" id="PS51123">
    <property type="entry name" value="OMPA_2"/>
    <property type="match status" value="1"/>
</dbReference>
<evidence type="ECO:0000259" key="7">
    <source>
        <dbReference type="PROSITE" id="PS51123"/>
    </source>
</evidence>
<keyword evidence="3" id="KW-0998">Cell outer membrane</keyword>
<dbReference type="RefSeq" id="WP_163458545.1">
    <property type="nucleotide sequence ID" value="NZ_JAAGOH010000019.1"/>
</dbReference>
<evidence type="ECO:0000256" key="1">
    <source>
        <dbReference type="ARBA" id="ARBA00004442"/>
    </source>
</evidence>
<dbReference type="Gene3D" id="3.30.1330.60">
    <property type="entry name" value="OmpA-like domain"/>
    <property type="match status" value="1"/>
</dbReference>
<feature type="region of interest" description="Disordered" evidence="5">
    <location>
        <begin position="39"/>
        <end position="74"/>
    </location>
</feature>
<dbReference type="InterPro" id="IPR050330">
    <property type="entry name" value="Bact_OuterMem_StrucFunc"/>
</dbReference>
<feature type="signal peptide" evidence="6">
    <location>
        <begin position="1"/>
        <end position="19"/>
    </location>
</feature>
<evidence type="ECO:0000313" key="8">
    <source>
        <dbReference type="EMBL" id="NDY92568.1"/>
    </source>
</evidence>
<gene>
    <name evidence="8" type="ORF">G3A44_15370</name>
</gene>
<dbReference type="InterPro" id="IPR006665">
    <property type="entry name" value="OmpA-like"/>
</dbReference>
<evidence type="ECO:0000256" key="6">
    <source>
        <dbReference type="SAM" id="SignalP"/>
    </source>
</evidence>
<name>A0A7C9PID5_9BURK</name>
<evidence type="ECO:0000256" key="5">
    <source>
        <dbReference type="SAM" id="MobiDB-lite"/>
    </source>
</evidence>
<evidence type="ECO:0000256" key="4">
    <source>
        <dbReference type="PROSITE-ProRule" id="PRU00473"/>
    </source>
</evidence>
<keyword evidence="6" id="KW-0732">Signal</keyword>
<dbReference type="Proteomes" id="UP000484255">
    <property type="component" value="Unassembled WGS sequence"/>
</dbReference>
<comment type="caution">
    <text evidence="8">The sequence shown here is derived from an EMBL/GenBank/DDBJ whole genome shotgun (WGS) entry which is preliminary data.</text>
</comment>
<keyword evidence="2 4" id="KW-0472">Membrane</keyword>
<reference evidence="8 9" key="1">
    <citation type="submission" date="2020-02" db="EMBL/GenBank/DDBJ databases">
        <title>Ideonella bacterium strain TBM-1.</title>
        <authorList>
            <person name="Chen W.-M."/>
        </authorList>
    </citation>
    <scope>NUCLEOTIDE SEQUENCE [LARGE SCALE GENOMIC DNA]</scope>
    <source>
        <strain evidence="8 9">TBM-1</strain>
    </source>
</reference>
<dbReference type="GO" id="GO:0009279">
    <property type="term" value="C:cell outer membrane"/>
    <property type="evidence" value="ECO:0007669"/>
    <property type="project" value="UniProtKB-SubCell"/>
</dbReference>
<dbReference type="Pfam" id="PF00691">
    <property type="entry name" value="OmpA"/>
    <property type="match status" value="1"/>
</dbReference>
<proteinExistence type="predicted"/>